<feature type="binding site" evidence="18">
    <location>
        <position position="179"/>
    </location>
    <ligand>
        <name>K(+)</name>
        <dbReference type="ChEBI" id="CHEBI:29103"/>
    </ligand>
</feature>
<dbReference type="Proteomes" id="UP000249081">
    <property type="component" value="Unassembled WGS sequence"/>
</dbReference>
<evidence type="ECO:0000256" key="16">
    <source>
        <dbReference type="ARBA" id="ARBA00049209"/>
    </source>
</evidence>
<feature type="binding site" evidence="17">
    <location>
        <begin position="436"/>
        <end position="440"/>
    </location>
    <ligand>
        <name>AMP</name>
        <dbReference type="ChEBI" id="CHEBI:456215"/>
    </ligand>
</feature>
<proteinExistence type="inferred from homology"/>
<dbReference type="InterPro" id="IPR036652">
    <property type="entry name" value="YjeF_N_dom_sf"/>
</dbReference>
<evidence type="ECO:0000313" key="23">
    <source>
        <dbReference type="Proteomes" id="UP000249081"/>
    </source>
</evidence>
<dbReference type="InterPro" id="IPR004443">
    <property type="entry name" value="YjeF_N_dom"/>
</dbReference>
<feature type="binding site" evidence="17">
    <location>
        <position position="400"/>
    </location>
    <ligand>
        <name>(6S)-NADPHX</name>
        <dbReference type="ChEBI" id="CHEBI:64076"/>
    </ligand>
</feature>
<comment type="cofactor">
    <cofactor evidence="17">
        <name>Mg(2+)</name>
        <dbReference type="ChEBI" id="CHEBI:18420"/>
    </cofactor>
</comment>
<dbReference type="CDD" id="cd01171">
    <property type="entry name" value="YXKO-related"/>
    <property type="match status" value="1"/>
</dbReference>
<dbReference type="GO" id="GO:0046496">
    <property type="term" value="P:nicotinamide nucleotide metabolic process"/>
    <property type="evidence" value="ECO:0007669"/>
    <property type="project" value="UniProtKB-UniRule"/>
</dbReference>
<dbReference type="InterPro" id="IPR029056">
    <property type="entry name" value="Ribokinase-like"/>
</dbReference>
<dbReference type="GO" id="GO:0110051">
    <property type="term" value="P:metabolite repair"/>
    <property type="evidence" value="ECO:0007669"/>
    <property type="project" value="TreeGrafter"/>
</dbReference>
<comment type="function">
    <text evidence="14 19">Bifunctional enzyme that catalyzes the epimerization of the S- and R-forms of NAD(P)HX and the dehydration of the S-form of NAD(P)HX at the expense of ADP, which is converted to AMP. This allows the repair of both epimers of NAD(P)HX, a damaged form of NAD(P)H that is a result of enzymatic or heat-dependent hydration.</text>
</comment>
<comment type="function">
    <text evidence="18">Catalyzes the epimerization of the S- and R-forms of NAD(P)HX, a damaged form of NAD(P)H that is a result of enzymatic or heat-dependent hydration. This is a prerequisite for the S-specific NAD(P)H-hydrate dehydratase to allow the repair of both epimers of NAD(P)HX.</text>
</comment>
<keyword evidence="6 17" id="KW-0547">Nucleotide-binding</keyword>
<comment type="caution">
    <text evidence="18">Lacks conserved residue(s) required for the propagation of feature annotation.</text>
</comment>
<evidence type="ECO:0000259" key="21">
    <source>
        <dbReference type="PROSITE" id="PS51385"/>
    </source>
</evidence>
<keyword evidence="9 18" id="KW-0630">Potassium</keyword>
<evidence type="ECO:0000256" key="18">
    <source>
        <dbReference type="HAMAP-Rule" id="MF_01966"/>
    </source>
</evidence>
<feature type="binding site" evidence="18">
    <location>
        <position position="143"/>
    </location>
    <ligand>
        <name>K(+)</name>
        <dbReference type="ChEBI" id="CHEBI:29103"/>
    </ligand>
</feature>
<dbReference type="SUPFAM" id="SSF64153">
    <property type="entry name" value="YjeF N-terminal domain-like"/>
    <property type="match status" value="1"/>
</dbReference>
<dbReference type="PIRSF" id="PIRSF017184">
    <property type="entry name" value="Nnr"/>
    <property type="match status" value="1"/>
</dbReference>
<feature type="domain" description="YjeF C-terminal" evidence="20">
    <location>
        <begin position="247"/>
        <end position="534"/>
    </location>
</feature>
<evidence type="ECO:0000256" key="4">
    <source>
        <dbReference type="ARBA" id="ARBA00009524"/>
    </source>
</evidence>
<evidence type="ECO:0000256" key="11">
    <source>
        <dbReference type="ARBA" id="ARBA00023235"/>
    </source>
</evidence>
<dbReference type="Pfam" id="PF01256">
    <property type="entry name" value="Carb_kinase"/>
    <property type="match status" value="1"/>
</dbReference>
<comment type="similarity">
    <text evidence="17">Belongs to the NnrD/CARKD family.</text>
</comment>
<sequence length="536" mass="54986">MKSQHLPSETSRDRDGAGLLNGALDRVVTAEQMRAIEGHLFDQGMPVAALMEKVAGRIAIWVMAQFPLGRYPRVAVVAGPGHNGGDALVVGRELVAQGYGVQVCCPTSRQKPLTTDHLRYVSYLGLPVVEAMAELAPCDLLIDGLFGFGLERPLEGGMAAVVAAINAAHCPVVSIDLPSGLHTDTGAVLGTAVQATHTLCLGLWKRACLQDGALAYLGQLHLIDFDIPPGAIAAVLAPLPPVRRATVATVRAKLPLPRQLDTHKYRVGQLLLVTGSRPYAGAALLTALGARASGVGMLTLAVPESLRLMVVAQMPEALVVGCAEMEDGAIAHLPDSLDLARYDAIACGPGLSRSATHPVQAVLNSAAPLLLDADGLNLLADLDATATLAQRSAPTVLTPHRGEFERLFSGVLAEALDAGAAAQAAAERSGAVVLLKGACTAIAHPNGTLWYVPESTPALARGGSGDVLTGLIGGLLAQGAASAPGDALTAALDAAMVGAWWHGQAARAAAAARTELGVDGPQLAQSLSPVLAQVLA</sequence>
<organism evidence="22 23">
    <name type="scientific">Shackletoniella antarctica</name>
    <dbReference type="NCBI Taxonomy" id="268115"/>
    <lineage>
        <taxon>Bacteria</taxon>
        <taxon>Bacillati</taxon>
        <taxon>Cyanobacteriota</taxon>
        <taxon>Cyanophyceae</taxon>
        <taxon>Oculatellales</taxon>
        <taxon>Oculatellaceae</taxon>
        <taxon>Shackletoniella</taxon>
    </lineage>
</organism>
<keyword evidence="7 17" id="KW-0067">ATP-binding</keyword>
<accession>A0A2W4WC57</accession>
<comment type="catalytic activity">
    <reaction evidence="2 18 19">
        <text>(6R)-NADPHX = (6S)-NADPHX</text>
        <dbReference type="Rhea" id="RHEA:32227"/>
        <dbReference type="ChEBI" id="CHEBI:64076"/>
        <dbReference type="ChEBI" id="CHEBI:64077"/>
        <dbReference type="EC" id="5.1.99.6"/>
    </reaction>
</comment>
<evidence type="ECO:0000256" key="6">
    <source>
        <dbReference type="ARBA" id="ARBA00022741"/>
    </source>
</evidence>
<feature type="binding site" evidence="18">
    <location>
        <begin position="82"/>
        <end position="86"/>
    </location>
    <ligand>
        <name>(6S)-NADPHX</name>
        <dbReference type="ChEBI" id="CHEBI:64076"/>
    </ligand>
</feature>
<evidence type="ECO:0000256" key="10">
    <source>
        <dbReference type="ARBA" id="ARBA00023027"/>
    </source>
</evidence>
<evidence type="ECO:0000256" key="19">
    <source>
        <dbReference type="PIRNR" id="PIRNR017184"/>
    </source>
</evidence>
<dbReference type="EC" id="5.1.99.6" evidence="19"/>
<keyword evidence="11 18" id="KW-0413">Isomerase</keyword>
<feature type="binding site" evidence="17">
    <location>
        <position position="466"/>
    </location>
    <ligand>
        <name>(6S)-NADPHX</name>
        <dbReference type="ChEBI" id="CHEBI:64076"/>
    </ligand>
</feature>
<gene>
    <name evidence="18" type="primary">nnrE</name>
    <name evidence="17" type="synonym">nnrD</name>
    <name evidence="22" type="ORF">DCF17_09445</name>
</gene>
<evidence type="ECO:0000313" key="22">
    <source>
        <dbReference type="EMBL" id="PZO42062.1"/>
    </source>
</evidence>
<feature type="binding site" evidence="18">
    <location>
        <position position="83"/>
    </location>
    <ligand>
        <name>K(+)</name>
        <dbReference type="ChEBI" id="CHEBI:29103"/>
    </ligand>
</feature>
<comment type="catalytic activity">
    <reaction evidence="16 17 19">
        <text>(6S)-NADPHX + ADP = AMP + phosphate + NADPH + H(+)</text>
        <dbReference type="Rhea" id="RHEA:32235"/>
        <dbReference type="ChEBI" id="CHEBI:15378"/>
        <dbReference type="ChEBI" id="CHEBI:43474"/>
        <dbReference type="ChEBI" id="CHEBI:57783"/>
        <dbReference type="ChEBI" id="CHEBI:64076"/>
        <dbReference type="ChEBI" id="CHEBI:456215"/>
        <dbReference type="ChEBI" id="CHEBI:456216"/>
        <dbReference type="EC" id="4.2.1.136"/>
    </reaction>
</comment>
<comment type="catalytic activity">
    <reaction evidence="15 17 19">
        <text>(6S)-NADHX + ADP = AMP + phosphate + NADH + H(+)</text>
        <dbReference type="Rhea" id="RHEA:32223"/>
        <dbReference type="ChEBI" id="CHEBI:15378"/>
        <dbReference type="ChEBI" id="CHEBI:43474"/>
        <dbReference type="ChEBI" id="CHEBI:57945"/>
        <dbReference type="ChEBI" id="CHEBI:64074"/>
        <dbReference type="ChEBI" id="CHEBI:456215"/>
        <dbReference type="ChEBI" id="CHEBI:456216"/>
        <dbReference type="EC" id="4.2.1.136"/>
    </reaction>
</comment>
<dbReference type="PANTHER" id="PTHR12592">
    <property type="entry name" value="ATP-DEPENDENT (S)-NAD(P)H-HYDRATE DEHYDRATASE FAMILY MEMBER"/>
    <property type="match status" value="1"/>
</dbReference>
<dbReference type="GO" id="GO:0046872">
    <property type="term" value="F:metal ion binding"/>
    <property type="evidence" value="ECO:0007669"/>
    <property type="project" value="UniProtKB-UniRule"/>
</dbReference>
<evidence type="ECO:0000256" key="5">
    <source>
        <dbReference type="ARBA" id="ARBA00022723"/>
    </source>
</evidence>
<evidence type="ECO:0000256" key="2">
    <source>
        <dbReference type="ARBA" id="ARBA00000909"/>
    </source>
</evidence>
<evidence type="ECO:0000256" key="12">
    <source>
        <dbReference type="ARBA" id="ARBA00023239"/>
    </source>
</evidence>
<protein>
    <recommendedName>
        <fullName evidence="19">Bifunctional NAD(P)H-hydrate repair enzyme</fullName>
    </recommendedName>
    <alternativeName>
        <fullName evidence="19">Nicotinamide nucleotide repair protein</fullName>
    </alternativeName>
    <domain>
        <recommendedName>
            <fullName evidence="19">ADP-dependent (S)-NAD(P)H-hydrate dehydratase</fullName>
            <ecNumber evidence="19">4.2.1.136</ecNumber>
        </recommendedName>
        <alternativeName>
            <fullName evidence="19">ADP-dependent NAD(P)HX dehydratase</fullName>
        </alternativeName>
    </domain>
    <domain>
        <recommendedName>
            <fullName evidence="19">NAD(P)H-hydrate epimerase</fullName>
            <ecNumber evidence="19">5.1.99.6</ecNumber>
        </recommendedName>
    </domain>
</protein>
<feature type="domain" description="YjeF N-terminal" evidence="21">
    <location>
        <begin position="33"/>
        <end position="233"/>
    </location>
</feature>
<dbReference type="SUPFAM" id="SSF53613">
    <property type="entry name" value="Ribokinase-like"/>
    <property type="match status" value="1"/>
</dbReference>
<dbReference type="Pfam" id="PF03853">
    <property type="entry name" value="YjeF_N"/>
    <property type="match status" value="1"/>
</dbReference>
<name>A0A2W4WC57_9CYAN</name>
<dbReference type="GO" id="GO:0052855">
    <property type="term" value="F:ADP-dependent NAD(P)H-hydrate dehydratase activity"/>
    <property type="evidence" value="ECO:0007669"/>
    <property type="project" value="UniProtKB-UniRule"/>
</dbReference>
<feature type="binding site" evidence="17">
    <location>
        <position position="350"/>
    </location>
    <ligand>
        <name>(6S)-NADPHX</name>
        <dbReference type="ChEBI" id="CHEBI:64076"/>
    </ligand>
</feature>
<keyword evidence="13" id="KW-0511">Multifunctional enzyme</keyword>
<evidence type="ECO:0000256" key="3">
    <source>
        <dbReference type="ARBA" id="ARBA00006001"/>
    </source>
</evidence>
<dbReference type="HAMAP" id="MF_01965">
    <property type="entry name" value="NADHX_dehydratase"/>
    <property type="match status" value="1"/>
</dbReference>
<comment type="similarity">
    <text evidence="3 19">In the N-terminal section; belongs to the NnrE/AIBP family.</text>
</comment>
<dbReference type="Gene3D" id="3.40.1190.20">
    <property type="match status" value="1"/>
</dbReference>
<reference evidence="23" key="1">
    <citation type="submission" date="2018-04" db="EMBL/GenBank/DDBJ databases">
        <authorList>
            <person name="Cornet L."/>
        </authorList>
    </citation>
    <scope>NUCLEOTIDE SEQUENCE [LARGE SCALE GENOMIC DNA]</scope>
</reference>
<feature type="binding site" evidence="17">
    <location>
        <position position="282"/>
    </location>
    <ligand>
        <name>(6S)-NADPHX</name>
        <dbReference type="ChEBI" id="CHEBI:64076"/>
    </ligand>
</feature>
<evidence type="ECO:0000256" key="17">
    <source>
        <dbReference type="HAMAP-Rule" id="MF_01965"/>
    </source>
</evidence>
<dbReference type="GO" id="GO:0052856">
    <property type="term" value="F:NAD(P)HX epimerase activity"/>
    <property type="evidence" value="ECO:0007669"/>
    <property type="project" value="UniProtKB-UniRule"/>
</dbReference>
<evidence type="ECO:0000256" key="14">
    <source>
        <dbReference type="ARBA" id="ARBA00025153"/>
    </source>
</evidence>
<keyword evidence="12 17" id="KW-0456">Lyase</keyword>
<comment type="function">
    <text evidence="17">Catalyzes the dehydration of the S-form of NAD(P)HX at the expense of ADP, which is converted to AMP. Together with NAD(P)HX epimerase, which catalyzes the epimerization of the S- and R-forms, the enzyme allows the repair of both epimers of NAD(P)HX, a damaged form of NAD(P)H that is a result of enzymatic or heat-dependent hydration.</text>
</comment>
<keyword evidence="8 17" id="KW-0521">NADP</keyword>
<comment type="cofactor">
    <cofactor evidence="18 19">
        <name>K(+)</name>
        <dbReference type="ChEBI" id="CHEBI:29103"/>
    </cofactor>
    <text evidence="18 19">Binds 1 potassium ion per subunit.</text>
</comment>
<feature type="binding site" evidence="18">
    <location>
        <position position="176"/>
    </location>
    <ligand>
        <name>(6S)-NADPHX</name>
        <dbReference type="ChEBI" id="CHEBI:64076"/>
    </ligand>
</feature>
<evidence type="ECO:0000256" key="7">
    <source>
        <dbReference type="ARBA" id="ARBA00022840"/>
    </source>
</evidence>
<dbReference type="EC" id="4.2.1.136" evidence="19"/>
<keyword evidence="10 17" id="KW-0520">NAD</keyword>
<dbReference type="InterPro" id="IPR000631">
    <property type="entry name" value="CARKD"/>
</dbReference>
<dbReference type="EMBL" id="QBMN01000053">
    <property type="protein sequence ID" value="PZO42062.1"/>
    <property type="molecule type" value="Genomic_DNA"/>
</dbReference>
<feature type="binding site" evidence="17">
    <location>
        <position position="465"/>
    </location>
    <ligand>
        <name>AMP</name>
        <dbReference type="ChEBI" id="CHEBI:456215"/>
    </ligand>
</feature>
<dbReference type="PROSITE" id="PS01050">
    <property type="entry name" value="YJEF_C_2"/>
    <property type="match status" value="1"/>
</dbReference>
<dbReference type="Gene3D" id="3.40.50.10260">
    <property type="entry name" value="YjeF N-terminal domain"/>
    <property type="match status" value="1"/>
</dbReference>
<reference evidence="22 23" key="2">
    <citation type="submission" date="2018-06" db="EMBL/GenBank/DDBJ databases">
        <title>Metagenomic assembly of (sub)arctic Cyanobacteria and their associated microbiome from non-axenic cultures.</title>
        <authorList>
            <person name="Baurain D."/>
        </authorList>
    </citation>
    <scope>NUCLEOTIDE SEQUENCE [LARGE SCALE GENOMIC DNA]</scope>
    <source>
        <strain evidence="22">ULC041bin1</strain>
    </source>
</reference>
<dbReference type="AlphaFoldDB" id="A0A2W4WC57"/>
<dbReference type="GO" id="GO:0005524">
    <property type="term" value="F:ATP binding"/>
    <property type="evidence" value="ECO:0007669"/>
    <property type="project" value="UniProtKB-UniRule"/>
</dbReference>
<dbReference type="InterPro" id="IPR017953">
    <property type="entry name" value="Carbohydrate_kinase_pred_CS"/>
</dbReference>
<dbReference type="InterPro" id="IPR030677">
    <property type="entry name" value="Nnr"/>
</dbReference>
<dbReference type="HAMAP" id="MF_01966">
    <property type="entry name" value="NADHX_epimerase"/>
    <property type="match status" value="1"/>
</dbReference>
<feature type="binding site" evidence="18">
    <location>
        <begin position="147"/>
        <end position="153"/>
    </location>
    <ligand>
        <name>(6S)-NADPHX</name>
        <dbReference type="ChEBI" id="CHEBI:64076"/>
    </ligand>
</feature>
<comment type="catalytic activity">
    <reaction evidence="1 18 19">
        <text>(6R)-NADHX = (6S)-NADHX</text>
        <dbReference type="Rhea" id="RHEA:32215"/>
        <dbReference type="ChEBI" id="CHEBI:64074"/>
        <dbReference type="ChEBI" id="CHEBI:64075"/>
        <dbReference type="EC" id="5.1.99.6"/>
    </reaction>
</comment>
<dbReference type="PROSITE" id="PS51385">
    <property type="entry name" value="YJEF_N"/>
    <property type="match status" value="1"/>
</dbReference>
<dbReference type="PROSITE" id="PS51383">
    <property type="entry name" value="YJEF_C_3"/>
    <property type="match status" value="1"/>
</dbReference>
<evidence type="ECO:0000256" key="13">
    <source>
        <dbReference type="ARBA" id="ARBA00023268"/>
    </source>
</evidence>
<comment type="subunit">
    <text evidence="17">Homotetramer.</text>
</comment>
<dbReference type="NCBIfam" id="TIGR00197">
    <property type="entry name" value="yjeF_nterm"/>
    <property type="match status" value="1"/>
</dbReference>
<evidence type="ECO:0000256" key="8">
    <source>
        <dbReference type="ARBA" id="ARBA00022857"/>
    </source>
</evidence>
<evidence type="ECO:0000256" key="15">
    <source>
        <dbReference type="ARBA" id="ARBA00048238"/>
    </source>
</evidence>
<comment type="caution">
    <text evidence="22">The sequence shown here is derived from an EMBL/GenBank/DDBJ whole genome shotgun (WGS) entry which is preliminary data.</text>
</comment>
<dbReference type="PANTHER" id="PTHR12592:SF0">
    <property type="entry name" value="ATP-DEPENDENT (S)-NAD(P)H-HYDRATE DEHYDRATASE"/>
    <property type="match status" value="1"/>
</dbReference>
<comment type="similarity">
    <text evidence="4 19">In the C-terminal section; belongs to the NnrD/CARKD family.</text>
</comment>
<evidence type="ECO:0000256" key="1">
    <source>
        <dbReference type="ARBA" id="ARBA00000013"/>
    </source>
</evidence>
<keyword evidence="5 18" id="KW-0479">Metal-binding</keyword>
<evidence type="ECO:0000256" key="9">
    <source>
        <dbReference type="ARBA" id="ARBA00022958"/>
    </source>
</evidence>
<evidence type="ECO:0000259" key="20">
    <source>
        <dbReference type="PROSITE" id="PS51383"/>
    </source>
</evidence>
<dbReference type="NCBIfam" id="TIGR00196">
    <property type="entry name" value="yjeF_cterm"/>
    <property type="match status" value="1"/>
</dbReference>
<comment type="similarity">
    <text evidence="18">Belongs to the NnrE/AIBP family.</text>
</comment>